<feature type="compositionally biased region" description="Polar residues" evidence="1">
    <location>
        <begin position="117"/>
        <end position="131"/>
    </location>
</feature>
<evidence type="ECO:0000256" key="1">
    <source>
        <dbReference type="SAM" id="MobiDB-lite"/>
    </source>
</evidence>
<feature type="region of interest" description="Disordered" evidence="1">
    <location>
        <begin position="404"/>
        <end position="426"/>
    </location>
</feature>
<keyword evidence="3" id="KW-1185">Reference proteome</keyword>
<dbReference type="Proteomes" id="UP001148614">
    <property type="component" value="Unassembled WGS sequence"/>
</dbReference>
<sequence length="453" mass="51034">MSLPRTNAQPVRVKERRAYPTQLPPAFWDKLSEVPLTKNALRELERRKPRRSGTQSNTAQCLDYCSPTERERIKRFARIGGPDLSDLRGHRYAPSIVLELGMSDSTQSHLGRRKRGSTSASSTLPPNSTPKTGPYDRAFQQLLIDHGIYPNNYEYPNGQVLPPPKNLEEIMQAIVEPQPSLCPSLYSREDFERFRRADARARKEWQVISDVIPIIEGEVRDGSYVSGQVPFTNLEDPTGGLLVPGNPDRYYGARPEQLDRQVRMQLNKHIVPSTQHDLPIVPNFFLNVKGPDGTFAVAGRQACYDGALGARGMNSLQRYGDPELDADDKAYTLTSTYYEGTLKIYATYPLSRASLGMRREYAMTQINAYALTGNIDTFRSGVSAYRNLRDWAKQKRDEAIKRANETAARDKRDTLPSSSNCNLHDTTVKVDEHGDIEIDIDIPPAKRARGAHR</sequence>
<dbReference type="AlphaFoldDB" id="A0A9W8N5D1"/>
<dbReference type="EMBL" id="JANPWZ010002683">
    <property type="protein sequence ID" value="KAJ3556858.1"/>
    <property type="molecule type" value="Genomic_DNA"/>
</dbReference>
<name>A0A9W8N5D1_9PEZI</name>
<proteinExistence type="predicted"/>
<feature type="region of interest" description="Disordered" evidence="1">
    <location>
        <begin position="103"/>
        <end position="135"/>
    </location>
</feature>
<dbReference type="VEuPathDB" id="FungiDB:F4678DRAFT_478635"/>
<organism evidence="2 3">
    <name type="scientific">Xylaria arbuscula</name>
    <dbReference type="NCBI Taxonomy" id="114810"/>
    <lineage>
        <taxon>Eukaryota</taxon>
        <taxon>Fungi</taxon>
        <taxon>Dikarya</taxon>
        <taxon>Ascomycota</taxon>
        <taxon>Pezizomycotina</taxon>
        <taxon>Sordariomycetes</taxon>
        <taxon>Xylariomycetidae</taxon>
        <taxon>Xylariales</taxon>
        <taxon>Xylariaceae</taxon>
        <taxon>Xylaria</taxon>
    </lineage>
</organism>
<reference evidence="2" key="1">
    <citation type="submission" date="2022-07" db="EMBL/GenBank/DDBJ databases">
        <title>Genome Sequence of Xylaria arbuscula.</title>
        <authorList>
            <person name="Buettner E."/>
        </authorList>
    </citation>
    <scope>NUCLEOTIDE SEQUENCE</scope>
    <source>
        <strain evidence="2">VT107</strain>
    </source>
</reference>
<accession>A0A9W8N5D1</accession>
<gene>
    <name evidence="2" type="ORF">NPX13_g10048</name>
</gene>
<feature type="compositionally biased region" description="Basic and acidic residues" evidence="1">
    <location>
        <begin position="404"/>
        <end position="414"/>
    </location>
</feature>
<comment type="caution">
    <text evidence="2">The sequence shown here is derived from an EMBL/GenBank/DDBJ whole genome shotgun (WGS) entry which is preliminary data.</text>
</comment>
<feature type="compositionally biased region" description="Polar residues" evidence="1">
    <location>
        <begin position="415"/>
        <end position="425"/>
    </location>
</feature>
<protein>
    <submittedName>
        <fullName evidence="2">Uncharacterized protein</fullName>
    </submittedName>
</protein>
<evidence type="ECO:0000313" key="3">
    <source>
        <dbReference type="Proteomes" id="UP001148614"/>
    </source>
</evidence>
<evidence type="ECO:0000313" key="2">
    <source>
        <dbReference type="EMBL" id="KAJ3556858.1"/>
    </source>
</evidence>